<feature type="domain" description="TonB-dependent receptor plug" evidence="12">
    <location>
        <begin position="136"/>
        <end position="229"/>
    </location>
</feature>
<dbReference type="PANTHER" id="PTHR40980">
    <property type="entry name" value="PLUG DOMAIN-CONTAINING PROTEIN"/>
    <property type="match status" value="1"/>
</dbReference>
<dbReference type="Proteomes" id="UP000004690">
    <property type="component" value="Unassembled WGS sequence"/>
</dbReference>
<evidence type="ECO:0000256" key="3">
    <source>
        <dbReference type="ARBA" id="ARBA00022452"/>
    </source>
</evidence>
<dbReference type="InterPro" id="IPR037066">
    <property type="entry name" value="Plug_dom_sf"/>
</dbReference>
<dbReference type="GO" id="GO:0009279">
    <property type="term" value="C:cell outer membrane"/>
    <property type="evidence" value="ECO:0007669"/>
    <property type="project" value="UniProtKB-SubCell"/>
</dbReference>
<dbReference type="AlphaFoldDB" id="I3C255"/>
<comment type="similarity">
    <text evidence="8 9">Belongs to the TonB-dependent receptor family.</text>
</comment>
<evidence type="ECO:0000256" key="8">
    <source>
        <dbReference type="PROSITE-ProRule" id="PRU01360"/>
    </source>
</evidence>
<evidence type="ECO:0000256" key="4">
    <source>
        <dbReference type="ARBA" id="ARBA00022692"/>
    </source>
</evidence>
<gene>
    <name evidence="13" type="ORF">JoomaDRAFT_0659</name>
</gene>
<dbReference type="Pfam" id="PF13715">
    <property type="entry name" value="CarbopepD_reg_2"/>
    <property type="match status" value="1"/>
</dbReference>
<dbReference type="SUPFAM" id="SSF56935">
    <property type="entry name" value="Porins"/>
    <property type="match status" value="1"/>
</dbReference>
<sequence length="930" mass="103577">MKHLFTLLVLFVSALGMAQETTGSIVGVITDKEMNNDPLPFANVQISGATKGTTTDMDGLYEISDVEPGTYTIVISFVGYETLQVPNIKVEAGKVTELNTALGAGSVSLDEVVVTTTARRDSETALLLDQKKAVEIKESIGAQQLSKIGVSDVATATTKISGVTSSEGSGDVFVRGLGDRYLSTTLNGLPIPSDDVERKNIDLSLFPTRIIQNVSISKTYSAKGYADQASGNIDVTTKELAGNKELTVDIRGGVNTNVMQSGVRDNFKLSPNSNDITMGFYKQPMSTEAAIANQTWNTRSIENPVNYRYAVTAGKRIGEKLSVFFAGSQGRSYQYREGVFRQFSSNFIDDSITDATTYTKNINTTGLLDVGYNINNSNKVKYHSLFINTVSDNVYEGGRNGEGTIFEETEPVEGLSQFIRDQNTKQTKIWVNQLEGSHYISERNHLEWALGYNMVDADEPNRIRNEVNFDPDSDFVQLGRTGGFQQRKSYQEIDDREINGLLKDKLTFIDEEEKSFNMNVGMNYRNKKRDFISQFYGVEEAFTNAINPTSIDDLGAIFTQQNFDNGTLDMEALTPDTYNGKLNSYGGYVDFNVAVKNFNVNVGMRYEYDDLNVDFNVGNYPGRVGVSEKTYSNVYPSLNMKYSFNEKHGLRFSTSKTITLPEFKEMAPFEYVSPTGQVTRGNPDIEASTNYNYDLKYEYFLSPGQLISFAGFYKTIEDPINKVQDRGSAGVFSYFNSGDEARVYGLELETKLDLIKSADVDAGYNINLNLNATRMWHEQDLKEIYNEDGNFVRTFRYKGLTETGLQGASDWIFNSTLNFSTNSINGFNASVTANYASDKIFALGAPVIQTESDINYNDEIIEKGFVTLDVVLSQDLGEHWNFKILGRNLLNPEIERTQKTRPSTTGIETNQVVRSYSNGARFSLGVNYSF</sequence>
<keyword evidence="4 8" id="KW-0812">Transmembrane</keyword>
<keyword evidence="2 8" id="KW-0813">Transport</keyword>
<accession>I3C255</accession>
<dbReference type="InterPro" id="IPR039426">
    <property type="entry name" value="TonB-dep_rcpt-like"/>
</dbReference>
<dbReference type="STRING" id="926559.JoomaDRAFT_0659"/>
<evidence type="ECO:0000256" key="2">
    <source>
        <dbReference type="ARBA" id="ARBA00022448"/>
    </source>
</evidence>
<evidence type="ECO:0000313" key="13">
    <source>
        <dbReference type="EMBL" id="EIJ37698.1"/>
    </source>
</evidence>
<keyword evidence="10" id="KW-0732">Signal</keyword>
<comment type="subcellular location">
    <subcellularLocation>
        <location evidence="1 8">Cell outer membrane</location>
        <topology evidence="1 8">Multi-pass membrane protein</topology>
    </subcellularLocation>
</comment>
<dbReference type="InterPro" id="IPR008969">
    <property type="entry name" value="CarboxyPept-like_regulatory"/>
</dbReference>
<dbReference type="Gene3D" id="2.40.170.20">
    <property type="entry name" value="TonB-dependent receptor, beta-barrel domain"/>
    <property type="match status" value="1"/>
</dbReference>
<evidence type="ECO:0000313" key="14">
    <source>
        <dbReference type="Proteomes" id="UP000004690"/>
    </source>
</evidence>
<dbReference type="OrthoDB" id="9768470at2"/>
<dbReference type="InterPro" id="IPR012910">
    <property type="entry name" value="Plug_dom"/>
</dbReference>
<dbReference type="InterPro" id="IPR000531">
    <property type="entry name" value="Beta-barrel_TonB"/>
</dbReference>
<dbReference type="EMBL" id="JH651379">
    <property type="protein sequence ID" value="EIJ37698.1"/>
    <property type="molecule type" value="Genomic_DNA"/>
</dbReference>
<keyword evidence="6 8" id="KW-0472">Membrane</keyword>
<keyword evidence="13" id="KW-0675">Receptor</keyword>
<dbReference type="PANTHER" id="PTHR40980:SF5">
    <property type="entry name" value="TONB-DEPENDENT RECEPTOR"/>
    <property type="match status" value="1"/>
</dbReference>
<proteinExistence type="inferred from homology"/>
<protein>
    <submittedName>
        <fullName evidence="13">Outer membrane receptor protein</fullName>
    </submittedName>
</protein>
<feature type="chain" id="PRO_5003668384" evidence="10">
    <location>
        <begin position="19"/>
        <end position="930"/>
    </location>
</feature>
<evidence type="ECO:0000256" key="6">
    <source>
        <dbReference type="ARBA" id="ARBA00023136"/>
    </source>
</evidence>
<dbReference type="eggNOG" id="COG4771">
    <property type="taxonomic scope" value="Bacteria"/>
</dbReference>
<keyword evidence="5 9" id="KW-0798">TonB box</keyword>
<evidence type="ECO:0000259" key="11">
    <source>
        <dbReference type="Pfam" id="PF00593"/>
    </source>
</evidence>
<dbReference type="Gene3D" id="2.60.40.1120">
    <property type="entry name" value="Carboxypeptidase-like, regulatory domain"/>
    <property type="match status" value="1"/>
</dbReference>
<organism evidence="13 14">
    <name type="scientific">Galbibacter orientalis DSM 19592</name>
    <dbReference type="NCBI Taxonomy" id="926559"/>
    <lineage>
        <taxon>Bacteria</taxon>
        <taxon>Pseudomonadati</taxon>
        <taxon>Bacteroidota</taxon>
        <taxon>Flavobacteriia</taxon>
        <taxon>Flavobacteriales</taxon>
        <taxon>Flavobacteriaceae</taxon>
        <taxon>Galbibacter</taxon>
    </lineage>
</organism>
<dbReference type="Gene3D" id="2.170.130.10">
    <property type="entry name" value="TonB-dependent receptor, plug domain"/>
    <property type="match status" value="1"/>
</dbReference>
<keyword evidence="3 8" id="KW-1134">Transmembrane beta strand</keyword>
<evidence type="ECO:0000256" key="7">
    <source>
        <dbReference type="ARBA" id="ARBA00023237"/>
    </source>
</evidence>
<feature type="signal peptide" evidence="10">
    <location>
        <begin position="1"/>
        <end position="18"/>
    </location>
</feature>
<feature type="domain" description="TonB-dependent receptor-like beta-barrel" evidence="11">
    <location>
        <begin position="461"/>
        <end position="889"/>
    </location>
</feature>
<evidence type="ECO:0000256" key="9">
    <source>
        <dbReference type="RuleBase" id="RU003357"/>
    </source>
</evidence>
<dbReference type="SUPFAM" id="SSF49464">
    <property type="entry name" value="Carboxypeptidase regulatory domain-like"/>
    <property type="match status" value="1"/>
</dbReference>
<keyword evidence="7 8" id="KW-0998">Cell outer membrane</keyword>
<dbReference type="HOGENOM" id="CLU_006935_0_0_10"/>
<evidence type="ECO:0000259" key="12">
    <source>
        <dbReference type="Pfam" id="PF07715"/>
    </source>
</evidence>
<evidence type="ECO:0000256" key="10">
    <source>
        <dbReference type="SAM" id="SignalP"/>
    </source>
</evidence>
<reference evidence="13 14" key="1">
    <citation type="submission" date="2012-02" db="EMBL/GenBank/DDBJ databases">
        <title>Improved High-Quality Draft genome of Joostella marina DSM 19592.</title>
        <authorList>
            <consortium name="US DOE Joint Genome Institute (JGI-PGF)"/>
            <person name="Lucas S."/>
            <person name="Copeland A."/>
            <person name="Lapidus A."/>
            <person name="Bruce D."/>
            <person name="Goodwin L."/>
            <person name="Pitluck S."/>
            <person name="Peters L."/>
            <person name="Chertkov O."/>
            <person name="Ovchinnikova G."/>
            <person name="Kyrpides N."/>
            <person name="Mavromatis K."/>
            <person name="Detter J.C."/>
            <person name="Han C."/>
            <person name="Land M."/>
            <person name="Hauser L."/>
            <person name="Markowitz V."/>
            <person name="Cheng J.-F."/>
            <person name="Hugenholtz P."/>
            <person name="Woyke T."/>
            <person name="Wu D."/>
            <person name="Tindall B."/>
            <person name="Brambilla E."/>
            <person name="Klenk H.-P."/>
            <person name="Eisen J.A."/>
        </authorList>
    </citation>
    <scope>NUCLEOTIDE SEQUENCE [LARGE SCALE GENOMIC DNA]</scope>
    <source>
        <strain evidence="13 14">DSM 19592</strain>
    </source>
</reference>
<name>I3C255_9FLAO</name>
<dbReference type="InterPro" id="IPR036942">
    <property type="entry name" value="Beta-barrel_TonB_sf"/>
</dbReference>
<dbReference type="Pfam" id="PF07715">
    <property type="entry name" value="Plug"/>
    <property type="match status" value="1"/>
</dbReference>
<dbReference type="PROSITE" id="PS52016">
    <property type="entry name" value="TONB_DEPENDENT_REC_3"/>
    <property type="match status" value="1"/>
</dbReference>
<keyword evidence="14" id="KW-1185">Reference proteome</keyword>
<evidence type="ECO:0000256" key="1">
    <source>
        <dbReference type="ARBA" id="ARBA00004571"/>
    </source>
</evidence>
<dbReference type="Pfam" id="PF00593">
    <property type="entry name" value="TonB_dep_Rec_b-barrel"/>
    <property type="match status" value="1"/>
</dbReference>
<dbReference type="RefSeq" id="WP_008610725.1">
    <property type="nucleotide sequence ID" value="NZ_JH651379.1"/>
</dbReference>
<evidence type="ECO:0000256" key="5">
    <source>
        <dbReference type="ARBA" id="ARBA00023077"/>
    </source>
</evidence>